<reference evidence="2 3" key="1">
    <citation type="submission" date="2014-06" db="EMBL/GenBank/DDBJ databases">
        <title>Draft genome sequence of Paenibacillus sp. MSt1.</title>
        <authorList>
            <person name="Aw Y.K."/>
            <person name="Ong K.S."/>
            <person name="Gan H.M."/>
            <person name="Lee S.M."/>
        </authorList>
    </citation>
    <scope>NUCLEOTIDE SEQUENCE [LARGE SCALE GENOMIC DNA]</scope>
    <source>
        <strain evidence="2 3">MSt1</strain>
    </source>
</reference>
<protein>
    <submittedName>
        <fullName evidence="2">Uncharacterized protein</fullName>
    </submittedName>
</protein>
<dbReference type="EMBL" id="JNVM01000036">
    <property type="protein sequence ID" value="KEQ22525.1"/>
    <property type="molecule type" value="Genomic_DNA"/>
</dbReference>
<keyword evidence="1" id="KW-1133">Transmembrane helix</keyword>
<dbReference type="AlphaFoldDB" id="A0A081NVQ2"/>
<dbReference type="Proteomes" id="UP000028123">
    <property type="component" value="Unassembled WGS sequence"/>
</dbReference>
<keyword evidence="3" id="KW-1185">Reference proteome</keyword>
<evidence type="ECO:0000313" key="3">
    <source>
        <dbReference type="Proteomes" id="UP000028123"/>
    </source>
</evidence>
<feature type="transmembrane region" description="Helical" evidence="1">
    <location>
        <begin position="29"/>
        <end position="50"/>
    </location>
</feature>
<accession>A0A081NVQ2</accession>
<proteinExistence type="predicted"/>
<evidence type="ECO:0000256" key="1">
    <source>
        <dbReference type="SAM" id="Phobius"/>
    </source>
</evidence>
<organism evidence="2 3">
    <name type="scientific">Paenibacillus tyrfis</name>
    <dbReference type="NCBI Taxonomy" id="1501230"/>
    <lineage>
        <taxon>Bacteria</taxon>
        <taxon>Bacillati</taxon>
        <taxon>Bacillota</taxon>
        <taxon>Bacilli</taxon>
        <taxon>Bacillales</taxon>
        <taxon>Paenibacillaceae</taxon>
        <taxon>Paenibacillus</taxon>
    </lineage>
</organism>
<sequence>MWGIGTFLLPLIFAIALWKQSDSRLLKGYLVANILLFAAMIPIISGMVEIDKSMIRGLLQRILAFTAYTPIGVGAYMLRKRIRSKRQADTDSLEK</sequence>
<keyword evidence="1" id="KW-0812">Transmembrane</keyword>
<keyword evidence="1" id="KW-0472">Membrane</keyword>
<evidence type="ECO:0000313" key="2">
    <source>
        <dbReference type="EMBL" id="KEQ22525.1"/>
    </source>
</evidence>
<feature type="transmembrane region" description="Helical" evidence="1">
    <location>
        <begin position="62"/>
        <end position="78"/>
    </location>
</feature>
<comment type="caution">
    <text evidence="2">The sequence shown here is derived from an EMBL/GenBank/DDBJ whole genome shotgun (WGS) entry which is preliminary data.</text>
</comment>
<gene>
    <name evidence="2" type="ORF">ET33_22825</name>
</gene>
<name>A0A081NVQ2_9BACL</name>